<name>A0AAD1WXE7_PELCU</name>
<gene>
    <name evidence="1" type="ORF">PECUL_23A033847</name>
</gene>
<proteinExistence type="predicted"/>
<organism evidence="1 2">
    <name type="scientific">Pelobates cultripes</name>
    <name type="common">Western spadefoot toad</name>
    <dbReference type="NCBI Taxonomy" id="61616"/>
    <lineage>
        <taxon>Eukaryota</taxon>
        <taxon>Metazoa</taxon>
        <taxon>Chordata</taxon>
        <taxon>Craniata</taxon>
        <taxon>Vertebrata</taxon>
        <taxon>Euteleostomi</taxon>
        <taxon>Amphibia</taxon>
        <taxon>Batrachia</taxon>
        <taxon>Anura</taxon>
        <taxon>Pelobatoidea</taxon>
        <taxon>Pelobatidae</taxon>
        <taxon>Pelobates</taxon>
    </lineage>
</organism>
<sequence>MVKRRKRAPRHQGRRPTICCHLPAPQLIRGESPTSSLLPQVRVQGNKSGDLLLGLDTT</sequence>
<evidence type="ECO:0000313" key="1">
    <source>
        <dbReference type="EMBL" id="CAH2326164.1"/>
    </source>
</evidence>
<reference evidence="1" key="1">
    <citation type="submission" date="2022-03" db="EMBL/GenBank/DDBJ databases">
        <authorList>
            <person name="Alioto T."/>
            <person name="Alioto T."/>
            <person name="Gomez Garrido J."/>
        </authorList>
    </citation>
    <scope>NUCLEOTIDE SEQUENCE</scope>
</reference>
<evidence type="ECO:0000313" key="2">
    <source>
        <dbReference type="Proteomes" id="UP001295444"/>
    </source>
</evidence>
<accession>A0AAD1WXE7</accession>
<dbReference type="EMBL" id="OW240923">
    <property type="protein sequence ID" value="CAH2326164.1"/>
    <property type="molecule type" value="Genomic_DNA"/>
</dbReference>
<dbReference type="AlphaFoldDB" id="A0AAD1WXE7"/>
<keyword evidence="2" id="KW-1185">Reference proteome</keyword>
<protein>
    <submittedName>
        <fullName evidence="1">Uncharacterized protein</fullName>
    </submittedName>
</protein>
<dbReference type="Proteomes" id="UP001295444">
    <property type="component" value="Chromosome 12"/>
</dbReference>
<feature type="non-terminal residue" evidence="1">
    <location>
        <position position="58"/>
    </location>
</feature>